<dbReference type="AlphaFoldDB" id="A0A7X0TT54"/>
<organism evidence="1 2">
    <name type="scientific">Thalassotalea piscium</name>
    <dbReference type="NCBI Taxonomy" id="1230533"/>
    <lineage>
        <taxon>Bacteria</taxon>
        <taxon>Pseudomonadati</taxon>
        <taxon>Pseudomonadota</taxon>
        <taxon>Gammaproteobacteria</taxon>
        <taxon>Alteromonadales</taxon>
        <taxon>Colwelliaceae</taxon>
        <taxon>Thalassotalea</taxon>
    </lineage>
</organism>
<gene>
    <name evidence="1" type="ORF">HNQ55_001289</name>
</gene>
<accession>A0A7X0TT54</accession>
<evidence type="ECO:0000313" key="1">
    <source>
        <dbReference type="EMBL" id="MBB6542789.1"/>
    </source>
</evidence>
<evidence type="ECO:0000313" key="2">
    <source>
        <dbReference type="Proteomes" id="UP000537141"/>
    </source>
</evidence>
<protein>
    <recommendedName>
        <fullName evidence="3">FkbM family methyltransferase</fullName>
    </recommendedName>
</protein>
<name>A0A7X0TT54_9GAMM</name>
<dbReference type="EMBL" id="JACHHU010000007">
    <property type="protein sequence ID" value="MBB6542789.1"/>
    <property type="molecule type" value="Genomic_DNA"/>
</dbReference>
<evidence type="ECO:0008006" key="3">
    <source>
        <dbReference type="Google" id="ProtNLM"/>
    </source>
</evidence>
<comment type="caution">
    <text evidence="1">The sequence shown here is derived from an EMBL/GenBank/DDBJ whole genome shotgun (WGS) entry which is preliminary data.</text>
</comment>
<dbReference type="Proteomes" id="UP000537141">
    <property type="component" value="Unassembled WGS sequence"/>
</dbReference>
<sequence>MKTFCFNDLLADDQFLLDLGKLDIVDVGAQVLDYEKHIYQPLVENLNTTIVGFEPVTEARDKYVAVGGKCKIFPFVIGDGQDAIFYETNNSALSSVYKPNIALRQRFVGGHGMYGVKDAQSVKTKKLDDIKSISNCDF</sequence>
<dbReference type="RefSeq" id="WP_184423599.1">
    <property type="nucleotide sequence ID" value="NZ_AP027362.1"/>
</dbReference>
<proteinExistence type="predicted"/>
<reference evidence="1 2" key="1">
    <citation type="submission" date="2020-08" db="EMBL/GenBank/DDBJ databases">
        <title>Genomic Encyclopedia of Type Strains, Phase IV (KMG-IV): sequencing the most valuable type-strain genomes for metagenomic binning, comparative biology and taxonomic classification.</title>
        <authorList>
            <person name="Goeker M."/>
        </authorList>
    </citation>
    <scope>NUCLEOTIDE SEQUENCE [LARGE SCALE GENOMIC DNA]</scope>
    <source>
        <strain evidence="1 2">DSM 26287</strain>
    </source>
</reference>
<keyword evidence="2" id="KW-1185">Reference proteome</keyword>